<name>A0A402APZ7_9CHLR</name>
<reference evidence="3" key="1">
    <citation type="submission" date="2018-12" db="EMBL/GenBank/DDBJ databases">
        <title>Tengunoibacter tsumagoiensis gen. nov., sp. nov., Dictyobacter kobayashii sp. nov., D. alpinus sp. nov., and D. joshuensis sp. nov. and description of Dictyobacteraceae fam. nov. within the order Ktedonobacterales isolated from Tengu-no-mugimeshi.</title>
        <authorList>
            <person name="Wang C.M."/>
            <person name="Zheng Y."/>
            <person name="Sakai Y."/>
            <person name="Toyoda A."/>
            <person name="Minakuchi Y."/>
            <person name="Abe K."/>
            <person name="Yokota A."/>
            <person name="Yabe S."/>
        </authorList>
    </citation>
    <scope>NUCLEOTIDE SEQUENCE [LARGE SCALE GENOMIC DNA]</scope>
    <source>
        <strain evidence="3">Uno11</strain>
    </source>
</reference>
<organism evidence="2 3">
    <name type="scientific">Dictyobacter kobayashii</name>
    <dbReference type="NCBI Taxonomy" id="2014872"/>
    <lineage>
        <taxon>Bacteria</taxon>
        <taxon>Bacillati</taxon>
        <taxon>Chloroflexota</taxon>
        <taxon>Ktedonobacteria</taxon>
        <taxon>Ktedonobacterales</taxon>
        <taxon>Dictyobacteraceae</taxon>
        <taxon>Dictyobacter</taxon>
    </lineage>
</organism>
<keyword evidence="1" id="KW-0812">Transmembrane</keyword>
<comment type="caution">
    <text evidence="2">The sequence shown here is derived from an EMBL/GenBank/DDBJ whole genome shotgun (WGS) entry which is preliminary data.</text>
</comment>
<gene>
    <name evidence="2" type="ORF">KDK_49050</name>
</gene>
<keyword evidence="3" id="KW-1185">Reference proteome</keyword>
<feature type="transmembrane region" description="Helical" evidence="1">
    <location>
        <begin position="56"/>
        <end position="79"/>
    </location>
</feature>
<evidence type="ECO:0000256" key="1">
    <source>
        <dbReference type="SAM" id="Phobius"/>
    </source>
</evidence>
<dbReference type="EMBL" id="BIFS01000001">
    <property type="protein sequence ID" value="GCE21105.1"/>
    <property type="molecule type" value="Genomic_DNA"/>
</dbReference>
<accession>A0A402APZ7</accession>
<proteinExistence type="predicted"/>
<dbReference type="AlphaFoldDB" id="A0A402APZ7"/>
<keyword evidence="1" id="KW-1133">Transmembrane helix</keyword>
<protein>
    <submittedName>
        <fullName evidence="2">Uncharacterized protein</fullName>
    </submittedName>
</protein>
<dbReference type="Proteomes" id="UP000287188">
    <property type="component" value="Unassembled WGS sequence"/>
</dbReference>
<evidence type="ECO:0000313" key="2">
    <source>
        <dbReference type="EMBL" id="GCE21105.1"/>
    </source>
</evidence>
<keyword evidence="1" id="KW-0472">Membrane</keyword>
<sequence length="82" mass="8619">MHSIISDAEFGQCGAKLILLAKLAIRHVLFSGHQVGGPFQHVSAHMHLNLMVISTLSMIVTTGLASSPSAITISATIIAKAR</sequence>
<evidence type="ECO:0000313" key="3">
    <source>
        <dbReference type="Proteomes" id="UP000287188"/>
    </source>
</evidence>